<gene>
    <name evidence="2" type="ORF">MKP05_12190</name>
</gene>
<name>A0ABS9RVK5_9GAMM</name>
<dbReference type="Proteomes" id="UP001202117">
    <property type="component" value="Unassembled WGS sequence"/>
</dbReference>
<keyword evidence="3" id="KW-1185">Reference proteome</keyword>
<comment type="caution">
    <text evidence="2">The sequence shown here is derived from an EMBL/GenBank/DDBJ whole genome shotgun (WGS) entry which is preliminary data.</text>
</comment>
<protein>
    <recommendedName>
        <fullName evidence="4">Integrase</fullName>
    </recommendedName>
</protein>
<proteinExistence type="predicted"/>
<dbReference type="RefSeq" id="WP_240568516.1">
    <property type="nucleotide sequence ID" value="NZ_JAKVPY010000013.1"/>
</dbReference>
<feature type="region of interest" description="Disordered" evidence="1">
    <location>
        <begin position="528"/>
        <end position="550"/>
    </location>
</feature>
<dbReference type="EMBL" id="JAKVPY010000013">
    <property type="protein sequence ID" value="MCH4563884.1"/>
    <property type="molecule type" value="Genomic_DNA"/>
</dbReference>
<evidence type="ECO:0008006" key="4">
    <source>
        <dbReference type="Google" id="ProtNLM"/>
    </source>
</evidence>
<evidence type="ECO:0000313" key="3">
    <source>
        <dbReference type="Proteomes" id="UP001202117"/>
    </source>
</evidence>
<accession>A0ABS9RVK5</accession>
<evidence type="ECO:0000313" key="2">
    <source>
        <dbReference type="EMBL" id="MCH4563884.1"/>
    </source>
</evidence>
<evidence type="ECO:0000256" key="1">
    <source>
        <dbReference type="SAM" id="MobiDB-lite"/>
    </source>
</evidence>
<feature type="compositionally biased region" description="Polar residues" evidence="1">
    <location>
        <begin position="531"/>
        <end position="544"/>
    </location>
</feature>
<organism evidence="2 3">
    <name type="scientific">Halomonas flagellata</name>
    <dbReference type="NCBI Taxonomy" id="2920385"/>
    <lineage>
        <taxon>Bacteria</taxon>
        <taxon>Pseudomonadati</taxon>
        <taxon>Pseudomonadota</taxon>
        <taxon>Gammaproteobacteria</taxon>
        <taxon>Oceanospirillales</taxon>
        <taxon>Halomonadaceae</taxon>
        <taxon>Halomonas</taxon>
    </lineage>
</organism>
<reference evidence="2 3" key="1">
    <citation type="submission" date="2022-02" db="EMBL/GenBank/DDBJ databases">
        <title>Halomonas fukangensis sp. nov., a halophilic bacterium isolated from a bulk soil of Kalidium foliatum at Fukang.</title>
        <authorList>
            <person name="Huang Y."/>
        </authorList>
    </citation>
    <scope>NUCLEOTIDE SEQUENCE [LARGE SCALE GENOMIC DNA]</scope>
    <source>
        <strain evidence="2 3">EGI 63088</strain>
    </source>
</reference>
<sequence length="668" mass="76945">MPNEVFYDIACEDDALGNRINPSTLSLFELGRVRIVAKPSKERIRRVFIGAYLFPDRRKDSDFTANQNDQKLYDSYEINHSSIRKDRASFLVELIEQYLDGEISFNKLDCMSIVLKWIDHQSGQNYIFTDKDSMLKMYSDYSEYLWHRVRLSSADTTAPKLKRTTAIHYQNACARLVSTSIPRLTWTEVKKTAIQITQRKGEDQFHVIEDPSHAHDIAAIHRYLFLQIFDFLINKKPFPLVIPAEETLKISKQIFVSETTHNVHNLADTLTKRKSGKSWNLIIDTNGKINDWEVICSKMDEACLRWKDRKIVTNNFKTLQERNACHQVTKGVRKQLFNLAIHHFWHALLHDSGANPITLEFAPLIKSQQMSREGKYRVMSVKDRANKEYPIKMTPKFAPYWDKMLELSKAAFGDTTNFVGIHCVPGDKPDYPGDDSLQNPRKTIWAEHYGWVRPKDWRKYSTHTHLTETGDITLSAQQHNHTEETATKHYIAVENGRAVAEMNKFFTGLSRKVGLYVGKKIPVEVVDSDTPAGTTGRCQSQGSEAQKKEGFTDVAQDPRCTAMLTCFFCKYYAIQASVDDIVLLLSIREWLPIHSRRMSRNMDEHLEKYEPLVARIDDIIADFASRSEHYEEIVSEANQQIEYGNLNPYWGSKIDALEAAGVILESQI</sequence>